<evidence type="ECO:0000313" key="3">
    <source>
        <dbReference type="Proteomes" id="UP000198846"/>
    </source>
</evidence>
<keyword evidence="3" id="KW-1185">Reference proteome</keyword>
<dbReference type="STRING" id="283786.SAMN04487990_10419"/>
<sequence length="233" mass="26286">MKLKLAFLFIAVCSLGVNAQIDSENKSIIIPAEAVDDPKADNELIINPEPIISVTPEDSNTEVKTPKKEELPVVKRPHFTITNETPFRNPAELYQDQLKNALKLRPDYERRQNGSTTTQYLGEYSTRAMRVNIIYRDHQYPDGDLIRVYVNGKVVRERVLLETHFKGLFLKLEPGTNVIDFEALNQGSSGPNTAQFEVLDDKGIIISSNQWNLATGVKATITLVKEEDSEKNE</sequence>
<dbReference type="EMBL" id="FNQK01000004">
    <property type="protein sequence ID" value="SDZ91028.1"/>
    <property type="molecule type" value="Genomic_DNA"/>
</dbReference>
<evidence type="ECO:0008006" key="4">
    <source>
        <dbReference type="Google" id="ProtNLM"/>
    </source>
</evidence>
<feature type="signal peptide" evidence="1">
    <location>
        <begin position="1"/>
        <end position="19"/>
    </location>
</feature>
<dbReference type="AlphaFoldDB" id="A0A1H3WXT6"/>
<name>A0A1H3WXT6_BIZPA</name>
<reference evidence="2 3" key="1">
    <citation type="submission" date="2016-10" db="EMBL/GenBank/DDBJ databases">
        <authorList>
            <person name="de Groot N.N."/>
        </authorList>
    </citation>
    <scope>NUCLEOTIDE SEQUENCE [LARGE SCALE GENOMIC DNA]</scope>
    <source>
        <strain evidence="2 3">DSM 23842</strain>
    </source>
</reference>
<keyword evidence="1" id="KW-0732">Signal</keyword>
<dbReference type="Proteomes" id="UP000198846">
    <property type="component" value="Unassembled WGS sequence"/>
</dbReference>
<protein>
    <recommendedName>
        <fullName evidence="4">Secreted protein</fullName>
    </recommendedName>
</protein>
<accession>A0A1H3WXT6</accession>
<organism evidence="2 3">
    <name type="scientific">Bizionia paragorgiae</name>
    <dbReference type="NCBI Taxonomy" id="283786"/>
    <lineage>
        <taxon>Bacteria</taxon>
        <taxon>Pseudomonadati</taxon>
        <taxon>Bacteroidota</taxon>
        <taxon>Flavobacteriia</taxon>
        <taxon>Flavobacteriales</taxon>
        <taxon>Flavobacteriaceae</taxon>
        <taxon>Bizionia</taxon>
    </lineage>
</organism>
<evidence type="ECO:0000313" key="2">
    <source>
        <dbReference type="EMBL" id="SDZ91028.1"/>
    </source>
</evidence>
<feature type="chain" id="PRO_5011656352" description="Secreted protein" evidence="1">
    <location>
        <begin position="20"/>
        <end position="233"/>
    </location>
</feature>
<proteinExistence type="predicted"/>
<gene>
    <name evidence="2" type="ORF">SAMN04487990_10419</name>
</gene>
<dbReference type="OrthoDB" id="1148517at2"/>
<dbReference type="RefSeq" id="WP_092132506.1">
    <property type="nucleotide sequence ID" value="NZ_FNQK01000004.1"/>
</dbReference>
<evidence type="ECO:0000256" key="1">
    <source>
        <dbReference type="SAM" id="SignalP"/>
    </source>
</evidence>